<dbReference type="GO" id="GO:0052927">
    <property type="term" value="F:CC tRNA cytidylyltransferase activity"/>
    <property type="evidence" value="ECO:0007669"/>
    <property type="project" value="TreeGrafter"/>
</dbReference>
<evidence type="ECO:0000313" key="3">
    <source>
        <dbReference type="Proteomes" id="UP001161247"/>
    </source>
</evidence>
<keyword evidence="3" id="KW-1185">Reference proteome</keyword>
<dbReference type="EMBL" id="OX459124">
    <property type="protein sequence ID" value="CAI9113665.1"/>
    <property type="molecule type" value="Genomic_DNA"/>
</dbReference>
<evidence type="ECO:0000256" key="1">
    <source>
        <dbReference type="ARBA" id="ARBA00022884"/>
    </source>
</evidence>
<sequence length="354" mass="39994">MKGVEFCELVHQYMMSSETTGGFVVIKSNPDQSTHLETARMFLLDVWIDVAHLRSEGYGEISSRIPTMVEIGTPEDFTERGMDDLLIGRRIVTPLPPKKTFLDDPLRVLRAIRFGARLGNVLATEVDLMVPGDEPVEAMACISDLMLFGTVFTLPVSFEPGISDGYEILCVAHMRLAWGLLKTIGSSFITIEQRRLCLYAALLLPFREMVHKDSKTRWVPVDEIRQFIDVDWKGETIDVCATKKIRILVGLLLRDMKDNWRLALVLSMLLISTADIHSAQQMYKVVEDCILGQGLDEVWKVKPLVNGKQIMTVLDLRTGGPLVGEWQQNLLQWQLAHPSGTENECMDWMIKSLS</sequence>
<gene>
    <name evidence="2" type="ORF">OLC1_LOCUS20631</name>
</gene>
<organism evidence="2 3">
    <name type="scientific">Oldenlandia corymbosa var. corymbosa</name>
    <dbReference type="NCBI Taxonomy" id="529605"/>
    <lineage>
        <taxon>Eukaryota</taxon>
        <taxon>Viridiplantae</taxon>
        <taxon>Streptophyta</taxon>
        <taxon>Embryophyta</taxon>
        <taxon>Tracheophyta</taxon>
        <taxon>Spermatophyta</taxon>
        <taxon>Magnoliopsida</taxon>
        <taxon>eudicotyledons</taxon>
        <taxon>Gunneridae</taxon>
        <taxon>Pentapetalae</taxon>
        <taxon>asterids</taxon>
        <taxon>lamiids</taxon>
        <taxon>Gentianales</taxon>
        <taxon>Rubiaceae</taxon>
        <taxon>Rubioideae</taxon>
        <taxon>Spermacoceae</taxon>
        <taxon>Hedyotis-Oldenlandia complex</taxon>
        <taxon>Oldenlandia</taxon>
    </lineage>
</organism>
<dbReference type="PANTHER" id="PTHR13734:SF5">
    <property type="entry name" value="CCA TRNA NUCLEOTIDYLTRANSFERASE, MITOCHONDRIAL"/>
    <property type="match status" value="1"/>
</dbReference>
<dbReference type="Proteomes" id="UP001161247">
    <property type="component" value="Chromosome 7"/>
</dbReference>
<reference evidence="2" key="1">
    <citation type="submission" date="2023-03" db="EMBL/GenBank/DDBJ databases">
        <authorList>
            <person name="Julca I."/>
        </authorList>
    </citation>
    <scope>NUCLEOTIDE SEQUENCE</scope>
</reference>
<proteinExistence type="predicted"/>
<accession>A0AAV1E3P2</accession>
<dbReference type="Gene3D" id="1.10.3090.10">
    <property type="entry name" value="cca-adding enzyme, domain 2"/>
    <property type="match status" value="1"/>
</dbReference>
<dbReference type="AlphaFoldDB" id="A0AAV1E3P2"/>
<dbReference type="GO" id="GO:0001680">
    <property type="term" value="P:tRNA 3'-terminal CCA addition"/>
    <property type="evidence" value="ECO:0007669"/>
    <property type="project" value="TreeGrafter"/>
</dbReference>
<name>A0AAV1E3P2_OLDCO</name>
<protein>
    <submittedName>
        <fullName evidence="2">OLC1v1014308C1</fullName>
    </submittedName>
</protein>
<dbReference type="GO" id="GO:0003723">
    <property type="term" value="F:RNA binding"/>
    <property type="evidence" value="ECO:0007669"/>
    <property type="project" value="UniProtKB-KW"/>
</dbReference>
<dbReference type="GO" id="GO:0052929">
    <property type="term" value="F:ATP:3'-cytidine-cytidine-tRNA adenylyltransferase activity"/>
    <property type="evidence" value="ECO:0007669"/>
    <property type="project" value="TreeGrafter"/>
</dbReference>
<dbReference type="PANTHER" id="PTHR13734">
    <property type="entry name" value="TRNA-NUCLEOTIDYLTRANSFERASE"/>
    <property type="match status" value="1"/>
</dbReference>
<dbReference type="SUPFAM" id="SSF81891">
    <property type="entry name" value="Poly A polymerase C-terminal region-like"/>
    <property type="match status" value="1"/>
</dbReference>
<keyword evidence="1" id="KW-0694">RNA-binding</keyword>
<evidence type="ECO:0000313" key="2">
    <source>
        <dbReference type="EMBL" id="CAI9113665.1"/>
    </source>
</evidence>